<dbReference type="EMBL" id="CAIIXF020000008">
    <property type="protein sequence ID" value="CAH1793167.1"/>
    <property type="molecule type" value="Genomic_DNA"/>
</dbReference>
<name>A0A8J1UL88_OWEFU</name>
<dbReference type="AlphaFoldDB" id="A0A8J1UL88"/>
<evidence type="ECO:0000313" key="2">
    <source>
        <dbReference type="EMBL" id="CAH1793167.1"/>
    </source>
</evidence>
<dbReference type="SUPFAM" id="SSF52540">
    <property type="entry name" value="P-loop containing nucleoside triphosphate hydrolases"/>
    <property type="match status" value="1"/>
</dbReference>
<feature type="non-terminal residue" evidence="2">
    <location>
        <position position="230"/>
    </location>
</feature>
<organism evidence="2 3">
    <name type="scientific">Owenia fusiformis</name>
    <name type="common">Polychaete worm</name>
    <dbReference type="NCBI Taxonomy" id="6347"/>
    <lineage>
        <taxon>Eukaryota</taxon>
        <taxon>Metazoa</taxon>
        <taxon>Spiralia</taxon>
        <taxon>Lophotrochozoa</taxon>
        <taxon>Annelida</taxon>
        <taxon>Polychaeta</taxon>
        <taxon>Sedentaria</taxon>
        <taxon>Canalipalpata</taxon>
        <taxon>Sabellida</taxon>
        <taxon>Oweniida</taxon>
        <taxon>Oweniidae</taxon>
        <taxon>Owenia</taxon>
    </lineage>
</organism>
<dbReference type="Gene3D" id="3.40.50.300">
    <property type="entry name" value="P-loop containing nucleotide triphosphate hydrolases"/>
    <property type="match status" value="1"/>
</dbReference>
<keyword evidence="1" id="KW-0808">Transferase</keyword>
<gene>
    <name evidence="2" type="ORF">OFUS_LOCUS18047</name>
</gene>
<dbReference type="OrthoDB" id="411451at2759"/>
<keyword evidence="3" id="KW-1185">Reference proteome</keyword>
<dbReference type="PANTHER" id="PTHR10605:SF65">
    <property type="entry name" value="GH20068P"/>
    <property type="match status" value="1"/>
</dbReference>
<dbReference type="InterPro" id="IPR027417">
    <property type="entry name" value="P-loop_NTPase"/>
</dbReference>
<evidence type="ECO:0000256" key="1">
    <source>
        <dbReference type="ARBA" id="ARBA00022679"/>
    </source>
</evidence>
<accession>A0A8J1UL88</accession>
<dbReference type="PANTHER" id="PTHR10605">
    <property type="entry name" value="HEPARAN SULFATE SULFOTRANSFERASE"/>
    <property type="match status" value="1"/>
</dbReference>
<protein>
    <submittedName>
        <fullName evidence="2">Uncharacterized protein</fullName>
    </submittedName>
</protein>
<evidence type="ECO:0000313" key="3">
    <source>
        <dbReference type="Proteomes" id="UP000749559"/>
    </source>
</evidence>
<proteinExistence type="predicted"/>
<comment type="caution">
    <text evidence="2">The sequence shown here is derived from an EMBL/GenBank/DDBJ whole genome shotgun (WGS) entry which is preliminary data.</text>
</comment>
<dbReference type="Proteomes" id="UP000749559">
    <property type="component" value="Unassembled WGS sequence"/>
</dbReference>
<dbReference type="GO" id="GO:0008467">
    <property type="term" value="F:[heparan sulfate]-glucosamine 3-sulfotransferase activity"/>
    <property type="evidence" value="ECO:0007669"/>
    <property type="project" value="TreeGrafter"/>
</dbReference>
<dbReference type="InterPro" id="IPR037359">
    <property type="entry name" value="NST/OST"/>
</dbReference>
<sequence length="230" mass="26838">MVNVQARLIVLFSFCGIILIIYTNIKHNGYKGSNKDDFKLQPQMMISGGRIKPEKQDQMAKKLPGVINIGVSKCGTGALQTYMKIHPNIVTYPHLEAETHFFDKKINQRLPFEQEIQRYKNMMPEAFPNETVYEKTPSYFDVEVVDPYDLYRMNPAVKLILLVCDPVRRTMSAYLNQVYLRGLDKPYEYYTLDEDGNVNAEAENIHKGRYDKPLLEYLKYFPQNKIHILE</sequence>
<reference evidence="2" key="1">
    <citation type="submission" date="2022-03" db="EMBL/GenBank/DDBJ databases">
        <authorList>
            <person name="Martin C."/>
        </authorList>
    </citation>
    <scope>NUCLEOTIDE SEQUENCE</scope>
</reference>